<protein>
    <submittedName>
        <fullName evidence="7">Cation:H+ antiporter</fullName>
    </submittedName>
</protein>
<evidence type="ECO:0000256" key="2">
    <source>
        <dbReference type="ARBA" id="ARBA00022692"/>
    </source>
</evidence>
<dbReference type="InterPro" id="IPR004837">
    <property type="entry name" value="NaCa_Exmemb"/>
</dbReference>
<dbReference type="Gene3D" id="1.20.1420.30">
    <property type="entry name" value="NCX, central ion-binding region"/>
    <property type="match status" value="1"/>
</dbReference>
<keyword evidence="8" id="KW-1185">Reference proteome</keyword>
<evidence type="ECO:0000256" key="3">
    <source>
        <dbReference type="ARBA" id="ARBA00022989"/>
    </source>
</evidence>
<feature type="transmembrane region" description="Helical" evidence="5">
    <location>
        <begin position="244"/>
        <end position="267"/>
    </location>
</feature>
<dbReference type="NCBIfam" id="TIGR00367">
    <property type="entry name" value="calcium/sodium antiporter"/>
    <property type="match status" value="1"/>
</dbReference>
<organism evidence="7 8">
    <name type="scientific">Hallerella porci</name>
    <dbReference type="NCBI Taxonomy" id="1945871"/>
    <lineage>
        <taxon>Bacteria</taxon>
        <taxon>Pseudomonadati</taxon>
        <taxon>Fibrobacterota</taxon>
        <taxon>Fibrobacteria</taxon>
        <taxon>Fibrobacterales</taxon>
        <taxon>Fibrobacteraceae</taxon>
        <taxon>Hallerella</taxon>
    </lineage>
</organism>
<keyword evidence="4 5" id="KW-0472">Membrane</keyword>
<comment type="subcellular location">
    <subcellularLocation>
        <location evidence="1">Membrane</location>
        <topology evidence="1">Multi-pass membrane protein</topology>
    </subcellularLocation>
</comment>
<evidence type="ECO:0000313" key="7">
    <source>
        <dbReference type="EMBL" id="PWK96633.1"/>
    </source>
</evidence>
<sequence>MDYLLLVVGLGLLLLGAELIVDSSVAIAKRARVSNFLIGLTIVGMGTSAPELFVSFSSALEGHGDVAIGNIIGSNICNIFLILGVSATILPFAIDKAIIKRDIPFGIFAALLLTFLANKSLLNENWSNSLSRFDGILFLILFVGYMFVTVYKNRKPADAADNIEEEAVSRFSGKPILLLIFIAVASLTGLIGGGKLFLGSAENLARAWGVDEAVIAITVVALGTSLPELITSIVAALKKNSELALGNVIGSNIFNILLILGISSTAAPISIQGVLLEDFVVMIFAALCTFLVAHTFGKNFFDRIEGIFFLLCYVAYTAYLILR</sequence>
<dbReference type="PANTHER" id="PTHR10846:SF8">
    <property type="entry name" value="INNER MEMBRANE PROTEIN YRBG"/>
    <property type="match status" value="1"/>
</dbReference>
<feature type="transmembrane region" description="Helical" evidence="5">
    <location>
        <begin position="133"/>
        <end position="151"/>
    </location>
</feature>
<dbReference type="EMBL" id="QGHD01000016">
    <property type="protein sequence ID" value="PWK96633.1"/>
    <property type="molecule type" value="Genomic_DNA"/>
</dbReference>
<feature type="transmembrane region" description="Helical" evidence="5">
    <location>
        <begin position="304"/>
        <end position="322"/>
    </location>
</feature>
<feature type="transmembrane region" description="Helical" evidence="5">
    <location>
        <begin position="176"/>
        <end position="193"/>
    </location>
</feature>
<evidence type="ECO:0000256" key="1">
    <source>
        <dbReference type="ARBA" id="ARBA00004141"/>
    </source>
</evidence>
<accession>A0ABX5LNZ1</accession>
<evidence type="ECO:0000256" key="4">
    <source>
        <dbReference type="ARBA" id="ARBA00023136"/>
    </source>
</evidence>
<comment type="caution">
    <text evidence="7">The sequence shown here is derived from an EMBL/GenBank/DDBJ whole genome shotgun (WGS) entry which is preliminary data.</text>
</comment>
<reference evidence="7 8" key="1">
    <citation type="submission" date="2018-05" db="EMBL/GenBank/DDBJ databases">
        <title>Animal gut microbial communities from fecal samples from Wisconsin, USA.</title>
        <authorList>
            <person name="Neumann A."/>
        </authorList>
    </citation>
    <scope>NUCLEOTIDE SEQUENCE [LARGE SCALE GENOMIC DNA]</scope>
    <source>
        <strain evidence="7 8">UWS4</strain>
    </source>
</reference>
<feature type="transmembrane region" description="Helical" evidence="5">
    <location>
        <begin position="279"/>
        <end position="297"/>
    </location>
</feature>
<evidence type="ECO:0000256" key="5">
    <source>
        <dbReference type="SAM" id="Phobius"/>
    </source>
</evidence>
<proteinExistence type="predicted"/>
<dbReference type="InterPro" id="IPR004481">
    <property type="entry name" value="K/Na/Ca-exchanger"/>
</dbReference>
<feature type="domain" description="Sodium/calcium exchanger membrane region" evidence="6">
    <location>
        <begin position="3"/>
        <end position="149"/>
    </location>
</feature>
<feature type="domain" description="Sodium/calcium exchanger membrane region" evidence="6">
    <location>
        <begin position="180"/>
        <end position="321"/>
    </location>
</feature>
<dbReference type="Pfam" id="PF01699">
    <property type="entry name" value="Na_Ca_ex"/>
    <property type="match status" value="2"/>
</dbReference>
<keyword evidence="2 5" id="KW-0812">Transmembrane</keyword>
<feature type="transmembrane region" description="Helical" evidence="5">
    <location>
        <begin position="103"/>
        <end position="121"/>
    </location>
</feature>
<name>A0ABX5LNZ1_9BACT</name>
<gene>
    <name evidence="7" type="ORF">B0H50_11616</name>
</gene>
<feature type="transmembrane region" description="Helical" evidence="5">
    <location>
        <begin position="71"/>
        <end position="94"/>
    </location>
</feature>
<evidence type="ECO:0000259" key="6">
    <source>
        <dbReference type="Pfam" id="PF01699"/>
    </source>
</evidence>
<keyword evidence="3 5" id="KW-1133">Transmembrane helix</keyword>
<dbReference type="InterPro" id="IPR044880">
    <property type="entry name" value="NCX_ion-bd_dom_sf"/>
</dbReference>
<dbReference type="Proteomes" id="UP000245523">
    <property type="component" value="Unassembled WGS sequence"/>
</dbReference>
<evidence type="ECO:0000313" key="8">
    <source>
        <dbReference type="Proteomes" id="UP000245523"/>
    </source>
</evidence>
<dbReference type="PANTHER" id="PTHR10846">
    <property type="entry name" value="SODIUM/POTASSIUM/CALCIUM EXCHANGER"/>
    <property type="match status" value="1"/>
</dbReference>
<feature type="transmembrane region" description="Helical" evidence="5">
    <location>
        <begin position="213"/>
        <end position="237"/>
    </location>
</feature>
<dbReference type="RefSeq" id="WP_106199006.1">
    <property type="nucleotide sequence ID" value="NZ_JAXEIU010000042.1"/>
</dbReference>